<dbReference type="EMBL" id="JBBPFD010000004">
    <property type="protein sequence ID" value="KAK7929263.1"/>
    <property type="molecule type" value="Genomic_DNA"/>
</dbReference>
<proteinExistence type="predicted"/>
<protein>
    <recommendedName>
        <fullName evidence="1">SPIN-DOC-like zinc-finger domain-containing protein</fullName>
    </recommendedName>
</protein>
<comment type="caution">
    <text evidence="2">The sequence shown here is derived from an EMBL/GenBank/DDBJ whole genome shotgun (WGS) entry which is preliminary data.</text>
</comment>
<name>A0AAW0PNW4_9GOBI</name>
<dbReference type="SUPFAM" id="SSF53098">
    <property type="entry name" value="Ribonuclease H-like"/>
    <property type="match status" value="1"/>
</dbReference>
<dbReference type="PANTHER" id="PTHR45913">
    <property type="entry name" value="EPM2A-INTERACTING PROTEIN 1"/>
    <property type="match status" value="1"/>
</dbReference>
<dbReference type="InterPro" id="IPR040647">
    <property type="entry name" value="SPIN-DOC_Znf-C2H2"/>
</dbReference>
<dbReference type="Pfam" id="PF18658">
    <property type="entry name" value="zf-C2H2_12"/>
    <property type="match status" value="1"/>
</dbReference>
<dbReference type="PANTHER" id="PTHR45913:SF21">
    <property type="entry name" value="DUF4371 DOMAIN-CONTAINING PROTEIN"/>
    <property type="match status" value="1"/>
</dbReference>
<feature type="domain" description="SPIN-DOC-like zinc-finger" evidence="1">
    <location>
        <begin position="12"/>
        <end position="55"/>
    </location>
</feature>
<gene>
    <name evidence="2" type="ORF">WMY93_005658</name>
</gene>
<sequence length="464" mass="52894">MAKRKKTYFFNRDWEEEFFFTEVKDKCVCLICGSTVAIPKRHNVERHYTTAHPSFHTNFPAGSALRVEKARELKAALVKQQSFFTRPGKKSKKATEASFRAANYLIKNKRAFTDGDVLKGAMMIIAETVFKDEKNGSDVISSLSDVQLGASTVARRLSAMSENMSEQLDQDLRECKWFSLQCDESVDNSSIAQLMVFIRMVFADFSTKEELLALLPLKTTTRGIDIYEVMKSFLVEKKVPLEKLVSITTDGAPAMTGRRAGFIAHCKSDPDFPPFLHYHCIIHQQAICAKVTGFDHVMSPVVKIINSIRSKAKQHRTFKTFLEELSTEYGDLLLHSEIRWLSRGRILQRFLALKDEIKEFMKSREEDTSLLEDTEWILDLAFLTDITTKLNYLNTELQGKSCSSGDIRFTHGLGFGWSAFALAYKVIVEHFQCQLFGPIALPLSPRPRLSHPSRPFSQWPYARP</sequence>
<evidence type="ECO:0000313" key="3">
    <source>
        <dbReference type="Proteomes" id="UP001460270"/>
    </source>
</evidence>
<reference evidence="3" key="1">
    <citation type="submission" date="2024-04" db="EMBL/GenBank/DDBJ databases">
        <title>Salinicola lusitanus LLJ914,a marine bacterium isolated from the Okinawa Trough.</title>
        <authorList>
            <person name="Li J."/>
        </authorList>
    </citation>
    <scope>NUCLEOTIDE SEQUENCE [LARGE SCALE GENOMIC DNA]</scope>
</reference>
<keyword evidence="3" id="KW-1185">Reference proteome</keyword>
<evidence type="ECO:0000259" key="1">
    <source>
        <dbReference type="Pfam" id="PF18658"/>
    </source>
</evidence>
<dbReference type="InterPro" id="IPR012337">
    <property type="entry name" value="RNaseH-like_sf"/>
</dbReference>
<dbReference type="AlphaFoldDB" id="A0AAW0PNW4"/>
<dbReference type="Proteomes" id="UP001460270">
    <property type="component" value="Unassembled WGS sequence"/>
</dbReference>
<accession>A0AAW0PNW4</accession>
<organism evidence="2 3">
    <name type="scientific">Mugilogobius chulae</name>
    <name type="common">yellowstripe goby</name>
    <dbReference type="NCBI Taxonomy" id="88201"/>
    <lineage>
        <taxon>Eukaryota</taxon>
        <taxon>Metazoa</taxon>
        <taxon>Chordata</taxon>
        <taxon>Craniata</taxon>
        <taxon>Vertebrata</taxon>
        <taxon>Euteleostomi</taxon>
        <taxon>Actinopterygii</taxon>
        <taxon>Neopterygii</taxon>
        <taxon>Teleostei</taxon>
        <taxon>Neoteleostei</taxon>
        <taxon>Acanthomorphata</taxon>
        <taxon>Gobiaria</taxon>
        <taxon>Gobiiformes</taxon>
        <taxon>Gobioidei</taxon>
        <taxon>Gobiidae</taxon>
        <taxon>Gobionellinae</taxon>
        <taxon>Mugilogobius</taxon>
    </lineage>
</organism>
<evidence type="ECO:0000313" key="2">
    <source>
        <dbReference type="EMBL" id="KAK7929263.1"/>
    </source>
</evidence>